<comment type="caution">
    <text evidence="1">The sequence shown here is derived from an EMBL/GenBank/DDBJ whole genome shotgun (WGS) entry which is preliminary data.</text>
</comment>
<protein>
    <submittedName>
        <fullName evidence="1">Uncharacterized protein</fullName>
    </submittedName>
</protein>
<dbReference type="EMBL" id="CAMGYJ010000002">
    <property type="protein sequence ID" value="CAI0387697.1"/>
    <property type="molecule type" value="Genomic_DNA"/>
</dbReference>
<reference evidence="1" key="1">
    <citation type="submission" date="2022-08" db="EMBL/GenBank/DDBJ databases">
        <authorList>
            <person name="Gutierrez-Valencia J."/>
        </authorList>
    </citation>
    <scope>NUCLEOTIDE SEQUENCE</scope>
</reference>
<gene>
    <name evidence="1" type="ORF">LITE_LOCUS5571</name>
</gene>
<name>A0AAV0HS75_9ROSI</name>
<dbReference type="Proteomes" id="UP001154282">
    <property type="component" value="Unassembled WGS sequence"/>
</dbReference>
<dbReference type="AlphaFoldDB" id="A0AAV0HS75"/>
<sequence>QFYHVLLASTLWFPERTLPPHKALGSTIMRNFSNCKWQARNLLSCILLKKNA</sequence>
<keyword evidence="2" id="KW-1185">Reference proteome</keyword>
<evidence type="ECO:0000313" key="1">
    <source>
        <dbReference type="EMBL" id="CAI0387697.1"/>
    </source>
</evidence>
<accession>A0AAV0HS75</accession>
<feature type="non-terminal residue" evidence="1">
    <location>
        <position position="1"/>
    </location>
</feature>
<organism evidence="1 2">
    <name type="scientific">Linum tenue</name>
    <dbReference type="NCBI Taxonomy" id="586396"/>
    <lineage>
        <taxon>Eukaryota</taxon>
        <taxon>Viridiplantae</taxon>
        <taxon>Streptophyta</taxon>
        <taxon>Embryophyta</taxon>
        <taxon>Tracheophyta</taxon>
        <taxon>Spermatophyta</taxon>
        <taxon>Magnoliopsida</taxon>
        <taxon>eudicotyledons</taxon>
        <taxon>Gunneridae</taxon>
        <taxon>Pentapetalae</taxon>
        <taxon>rosids</taxon>
        <taxon>fabids</taxon>
        <taxon>Malpighiales</taxon>
        <taxon>Linaceae</taxon>
        <taxon>Linum</taxon>
    </lineage>
</organism>
<evidence type="ECO:0000313" key="2">
    <source>
        <dbReference type="Proteomes" id="UP001154282"/>
    </source>
</evidence>
<proteinExistence type="predicted"/>